<feature type="region of interest" description="Disordered" evidence="1">
    <location>
        <begin position="1"/>
        <end position="59"/>
    </location>
</feature>
<gene>
    <name evidence="2" type="ORF">LTR05_005056</name>
</gene>
<feature type="compositionally biased region" description="Basic and acidic residues" evidence="1">
    <location>
        <begin position="1"/>
        <end position="11"/>
    </location>
</feature>
<feature type="region of interest" description="Disordered" evidence="1">
    <location>
        <begin position="72"/>
        <end position="118"/>
    </location>
</feature>
<reference evidence="2 3" key="1">
    <citation type="submission" date="2023-08" db="EMBL/GenBank/DDBJ databases">
        <title>Black Yeasts Isolated from many extreme environments.</title>
        <authorList>
            <person name="Coleine C."/>
            <person name="Stajich J.E."/>
            <person name="Selbmann L."/>
        </authorList>
    </citation>
    <scope>NUCLEOTIDE SEQUENCE [LARGE SCALE GENOMIC DNA]</scope>
    <source>
        <strain evidence="2 3">CCFEE 5910</strain>
    </source>
</reference>
<dbReference type="Proteomes" id="UP001309876">
    <property type="component" value="Unassembled WGS sequence"/>
</dbReference>
<keyword evidence="3" id="KW-1185">Reference proteome</keyword>
<dbReference type="AlphaFoldDB" id="A0AAN7T0P1"/>
<protein>
    <submittedName>
        <fullName evidence="2">Uncharacterized protein</fullName>
    </submittedName>
</protein>
<name>A0AAN7T0P1_9EURO</name>
<organism evidence="2 3">
    <name type="scientific">Lithohypha guttulata</name>
    <dbReference type="NCBI Taxonomy" id="1690604"/>
    <lineage>
        <taxon>Eukaryota</taxon>
        <taxon>Fungi</taxon>
        <taxon>Dikarya</taxon>
        <taxon>Ascomycota</taxon>
        <taxon>Pezizomycotina</taxon>
        <taxon>Eurotiomycetes</taxon>
        <taxon>Chaetothyriomycetidae</taxon>
        <taxon>Chaetothyriales</taxon>
        <taxon>Trichomeriaceae</taxon>
        <taxon>Lithohypha</taxon>
    </lineage>
</organism>
<evidence type="ECO:0000256" key="1">
    <source>
        <dbReference type="SAM" id="MobiDB-lite"/>
    </source>
</evidence>
<proteinExistence type="predicted"/>
<dbReference type="EMBL" id="JAVRRJ010000004">
    <property type="protein sequence ID" value="KAK5085768.1"/>
    <property type="molecule type" value="Genomic_DNA"/>
</dbReference>
<comment type="caution">
    <text evidence="2">The sequence shown here is derived from an EMBL/GenBank/DDBJ whole genome shotgun (WGS) entry which is preliminary data.</text>
</comment>
<sequence>MARKKDDHLDDSWIVNDATDDGDISWAGEDTPSEDENVQTGHQQPLKQTHSKPYVRRSQELSFIMPSIEDVTDRPRQRVSRKQEQRSTPVRDTKSRTLRARSTPSRIRSAPQDDPTPPEFTSRALAIVGSFFLAIFDILSDALRLLKKPISWILAGYAVLVFFQFAQNLLTSSVYSALSPICRIPGTGFLDLPMCRPYGANLPKLAAGTAVSEPEFDTLMQVQGQFESIMEDTASGVSLPMDMKRSETSIRDLRQVIRFSEIPSKHELLLELDGFIETARIASYDLQRFNSHVGRGVDIVLSTARWTQRVLDDMDHEQEQKDQRGILPSFISDTLLAPFKPIKLTHSRLLDQYIQHTHIVSGEIEKLLEEAQTLYDVLQNLENRLETIHSISIRDNIQVQGTKDEILADIWSYVGGNQKKKKKVDRQIALLAGVSEYRRSAFKHVADTIVKLQSMGAELEELRSRVGSAAALKDAGVEHIPLAVHIDNIKLGVERLEIGRQRAKELEHERTRRILDRAEADYSQKELKYID</sequence>
<evidence type="ECO:0000313" key="2">
    <source>
        <dbReference type="EMBL" id="KAK5085768.1"/>
    </source>
</evidence>
<feature type="compositionally biased region" description="Basic and acidic residues" evidence="1">
    <location>
        <begin position="72"/>
        <end position="95"/>
    </location>
</feature>
<feature type="compositionally biased region" description="Polar residues" evidence="1">
    <location>
        <begin position="38"/>
        <end position="48"/>
    </location>
</feature>
<accession>A0AAN7T0P1</accession>
<evidence type="ECO:0000313" key="3">
    <source>
        <dbReference type="Proteomes" id="UP001309876"/>
    </source>
</evidence>